<protein>
    <submittedName>
        <fullName evidence="9">TPR_REGION domain-containing protein</fullName>
    </submittedName>
</protein>
<organism evidence="8 9">
    <name type="scientific">Syphacia muris</name>
    <dbReference type="NCBI Taxonomy" id="451379"/>
    <lineage>
        <taxon>Eukaryota</taxon>
        <taxon>Metazoa</taxon>
        <taxon>Ecdysozoa</taxon>
        <taxon>Nematoda</taxon>
        <taxon>Chromadorea</taxon>
        <taxon>Rhabditida</taxon>
        <taxon>Spirurina</taxon>
        <taxon>Oxyuridomorpha</taxon>
        <taxon>Oxyuroidea</taxon>
        <taxon>Oxyuridae</taxon>
        <taxon>Syphacia</taxon>
    </lineage>
</organism>
<feature type="repeat" description="TPR" evidence="7">
    <location>
        <begin position="376"/>
        <end position="409"/>
    </location>
</feature>
<keyword evidence="6" id="KW-0131">Cell cycle</keyword>
<proteinExistence type="predicted"/>
<keyword evidence="3" id="KW-0498">Mitosis</keyword>
<reference evidence="9" key="1">
    <citation type="submission" date="2017-02" db="UniProtKB">
        <authorList>
            <consortium name="WormBaseParasite"/>
        </authorList>
    </citation>
    <scope>IDENTIFICATION</scope>
</reference>
<dbReference type="GO" id="GO:0016567">
    <property type="term" value="P:protein ubiquitination"/>
    <property type="evidence" value="ECO:0007669"/>
    <property type="project" value="TreeGrafter"/>
</dbReference>
<dbReference type="AlphaFoldDB" id="A0A0N5AB37"/>
<keyword evidence="1" id="KW-0132">Cell division</keyword>
<sequence length="414" mass="47623">SVSSHEESKSNQSSSISVADEVSISTQIKTIDKLIKKYLQTSQRKTALFWIDKRFSLCQSNVNCASFIDMAEFLKVIIALSAVDEWTRIITFVKQNDLIMKHVVFAYYYVNALYHRKLYEEILKLKLNSLVNVTNSYFLTFKLFFYECIKFKDCLLVHIATLVLLQKHQDLFILGHKLVDTLPDNELSWYTVGCYYYSIRNYALAKNFFNKCTMMKPSFGEGWLAFGHVLTAESEHEQATNCYLRASRVHEGCFEPFMYAGLEYAYANSIKLAQEFLKDSAEHADQNALVLHEQACIFYMNKDYDSADEYFTKALKVAYGFGVSDKVDIASLLHLTLSNFWEPLINNLAHIRRRKGKHDESLKFYQKSLTMRPRNAAALCGMAATYASLGEFELAVRFFNDALGVSPQNQLSIF</sequence>
<dbReference type="WBParaSite" id="SMUV_0000136301-mRNA-1">
    <property type="protein sequence ID" value="SMUV_0000136301-mRNA-1"/>
    <property type="gene ID" value="SMUV_0000136301"/>
</dbReference>
<dbReference type="InterPro" id="IPR019734">
    <property type="entry name" value="TPR_rpt"/>
</dbReference>
<dbReference type="Gene3D" id="1.25.40.10">
    <property type="entry name" value="Tetratricopeptide repeat domain"/>
    <property type="match status" value="1"/>
</dbReference>
<dbReference type="SUPFAM" id="SSF81901">
    <property type="entry name" value="HCP-like"/>
    <property type="match status" value="1"/>
</dbReference>
<dbReference type="GO" id="GO:0045842">
    <property type="term" value="P:positive regulation of mitotic metaphase/anaphase transition"/>
    <property type="evidence" value="ECO:0007669"/>
    <property type="project" value="TreeGrafter"/>
</dbReference>
<evidence type="ECO:0000256" key="3">
    <source>
        <dbReference type="ARBA" id="ARBA00022776"/>
    </source>
</evidence>
<evidence type="ECO:0000256" key="5">
    <source>
        <dbReference type="ARBA" id="ARBA00022803"/>
    </source>
</evidence>
<keyword evidence="2" id="KW-0677">Repeat</keyword>
<dbReference type="Pfam" id="PF13181">
    <property type="entry name" value="TPR_8"/>
    <property type="match status" value="1"/>
</dbReference>
<dbReference type="GO" id="GO:0005680">
    <property type="term" value="C:anaphase-promoting complex"/>
    <property type="evidence" value="ECO:0007669"/>
    <property type="project" value="TreeGrafter"/>
</dbReference>
<dbReference type="PROSITE" id="PS50005">
    <property type="entry name" value="TPR"/>
    <property type="match status" value="2"/>
</dbReference>
<dbReference type="GO" id="GO:0005737">
    <property type="term" value="C:cytoplasm"/>
    <property type="evidence" value="ECO:0007669"/>
    <property type="project" value="TreeGrafter"/>
</dbReference>
<dbReference type="Pfam" id="PF13424">
    <property type="entry name" value="TPR_12"/>
    <property type="match status" value="1"/>
</dbReference>
<evidence type="ECO:0000313" key="8">
    <source>
        <dbReference type="Proteomes" id="UP000046393"/>
    </source>
</evidence>
<dbReference type="Proteomes" id="UP000046393">
    <property type="component" value="Unplaced"/>
</dbReference>
<evidence type="ECO:0000256" key="1">
    <source>
        <dbReference type="ARBA" id="ARBA00022618"/>
    </source>
</evidence>
<dbReference type="GO" id="GO:0051301">
    <property type="term" value="P:cell division"/>
    <property type="evidence" value="ECO:0007669"/>
    <property type="project" value="UniProtKB-KW"/>
</dbReference>
<evidence type="ECO:0000313" key="9">
    <source>
        <dbReference type="WBParaSite" id="SMUV_0000136301-mRNA-1"/>
    </source>
</evidence>
<dbReference type="GO" id="GO:0031145">
    <property type="term" value="P:anaphase-promoting complex-dependent catabolic process"/>
    <property type="evidence" value="ECO:0007669"/>
    <property type="project" value="TreeGrafter"/>
</dbReference>
<dbReference type="PANTHER" id="PTHR12558">
    <property type="entry name" value="CELL DIVISION CYCLE 16,23,27"/>
    <property type="match status" value="1"/>
</dbReference>
<accession>A0A0N5AB37</accession>
<keyword evidence="8" id="KW-1185">Reference proteome</keyword>
<feature type="repeat" description="TPR" evidence="7">
    <location>
        <begin position="342"/>
        <end position="375"/>
    </location>
</feature>
<evidence type="ECO:0000256" key="6">
    <source>
        <dbReference type="ARBA" id="ARBA00023306"/>
    </source>
</evidence>
<name>A0A0N5AB37_9BILA</name>
<evidence type="ECO:0000256" key="2">
    <source>
        <dbReference type="ARBA" id="ARBA00022737"/>
    </source>
</evidence>
<keyword evidence="4" id="KW-0833">Ubl conjugation pathway</keyword>
<evidence type="ECO:0000256" key="4">
    <source>
        <dbReference type="ARBA" id="ARBA00022786"/>
    </source>
</evidence>
<evidence type="ECO:0000256" key="7">
    <source>
        <dbReference type="PROSITE-ProRule" id="PRU00339"/>
    </source>
</evidence>
<dbReference type="SMART" id="SM00028">
    <property type="entry name" value="TPR"/>
    <property type="match status" value="5"/>
</dbReference>
<keyword evidence="5 7" id="KW-0802">TPR repeat</keyword>
<dbReference type="STRING" id="451379.A0A0N5AB37"/>
<dbReference type="PANTHER" id="PTHR12558:SF9">
    <property type="entry name" value="CELL DIVISION CYCLE PROTEIN 16 HOMOLOG"/>
    <property type="match status" value="1"/>
</dbReference>
<dbReference type="InterPro" id="IPR011990">
    <property type="entry name" value="TPR-like_helical_dom_sf"/>
</dbReference>